<dbReference type="InterPro" id="IPR008978">
    <property type="entry name" value="HSP20-like_chaperone"/>
</dbReference>
<feature type="region of interest" description="Disordered" evidence="4">
    <location>
        <begin position="140"/>
        <end position="159"/>
    </location>
</feature>
<dbReference type="InterPro" id="IPR037913">
    <property type="entry name" value="ACD_IbpA/B"/>
</dbReference>
<evidence type="ECO:0000256" key="3">
    <source>
        <dbReference type="RuleBase" id="RU003616"/>
    </source>
</evidence>
<dbReference type="RefSeq" id="WP_184154227.1">
    <property type="nucleotide sequence ID" value="NZ_JACHKA010000001.1"/>
</dbReference>
<name>A0ABR6NJ91_9SPHN</name>
<keyword evidence="1" id="KW-0346">Stress response</keyword>
<evidence type="ECO:0000313" key="7">
    <source>
        <dbReference type="Proteomes" id="UP001138540"/>
    </source>
</evidence>
<dbReference type="InterPro" id="IPR002068">
    <property type="entry name" value="A-crystallin/Hsp20_dom"/>
</dbReference>
<evidence type="ECO:0000256" key="4">
    <source>
        <dbReference type="SAM" id="MobiDB-lite"/>
    </source>
</evidence>
<dbReference type="Pfam" id="PF00011">
    <property type="entry name" value="HSP20"/>
    <property type="match status" value="1"/>
</dbReference>
<comment type="caution">
    <text evidence="6">The sequence shown here is derived from an EMBL/GenBank/DDBJ whole genome shotgun (WGS) entry which is preliminary data.</text>
</comment>
<dbReference type="Gene3D" id="2.60.40.790">
    <property type="match status" value="1"/>
</dbReference>
<evidence type="ECO:0000313" key="6">
    <source>
        <dbReference type="EMBL" id="MBB5986573.1"/>
    </source>
</evidence>
<dbReference type="EMBL" id="JACHKA010000001">
    <property type="protein sequence ID" value="MBB5986573.1"/>
    <property type="molecule type" value="Genomic_DNA"/>
</dbReference>
<comment type="similarity">
    <text evidence="2 3">Belongs to the small heat shock protein (HSP20) family.</text>
</comment>
<dbReference type="CDD" id="cd06470">
    <property type="entry name" value="ACD_IbpA-B_like"/>
    <property type="match status" value="1"/>
</dbReference>
<evidence type="ECO:0000259" key="5">
    <source>
        <dbReference type="PROSITE" id="PS01031"/>
    </source>
</evidence>
<reference evidence="6 7" key="1">
    <citation type="submission" date="2020-08" db="EMBL/GenBank/DDBJ databases">
        <title>Exploring microbial biodiversity for novel pathways involved in the catabolism of aromatic compounds derived from lignin.</title>
        <authorList>
            <person name="Elkins J."/>
        </authorList>
    </citation>
    <scope>NUCLEOTIDE SEQUENCE [LARGE SCALE GENOMIC DNA]</scope>
    <source>
        <strain evidence="6 7">B1D3A</strain>
    </source>
</reference>
<organism evidence="6 7">
    <name type="scientific">Sphingobium lignivorans</name>
    <dbReference type="NCBI Taxonomy" id="2735886"/>
    <lineage>
        <taxon>Bacteria</taxon>
        <taxon>Pseudomonadati</taxon>
        <taxon>Pseudomonadota</taxon>
        <taxon>Alphaproteobacteria</taxon>
        <taxon>Sphingomonadales</taxon>
        <taxon>Sphingomonadaceae</taxon>
        <taxon>Sphingobium</taxon>
    </lineage>
</organism>
<accession>A0ABR6NJ91</accession>
<gene>
    <name evidence="6" type="ORF">HNP60_002547</name>
</gene>
<dbReference type="PANTHER" id="PTHR47062">
    <property type="match status" value="1"/>
</dbReference>
<feature type="domain" description="SHSP" evidence="5">
    <location>
        <begin position="30"/>
        <end position="141"/>
    </location>
</feature>
<keyword evidence="7" id="KW-1185">Reference proteome</keyword>
<evidence type="ECO:0000256" key="1">
    <source>
        <dbReference type="ARBA" id="ARBA00023016"/>
    </source>
</evidence>
<evidence type="ECO:0000256" key="2">
    <source>
        <dbReference type="PROSITE-ProRule" id="PRU00285"/>
    </source>
</evidence>
<sequence>MRTNFDFTPYRRSTVGFDRLFDLLETGMRGDAADGYPPFDIVKEGEDSYRITLAVAGFRPDEIEVVAQQNQLTVTGKRADEDGKGEYLHRGIATRAFERRFQLADHIEVGEASFDNGLLSIALKRVVPEAMKPRRIEIGRAKPAGERIEAPKEKALEAA</sequence>
<protein>
    <submittedName>
        <fullName evidence="6">Molecular chaperone IbpA</fullName>
    </submittedName>
</protein>
<dbReference type="PANTHER" id="PTHR47062:SF1">
    <property type="entry name" value="SMALL HEAT SHOCK PROTEIN IBPA"/>
    <property type="match status" value="1"/>
</dbReference>
<dbReference type="Proteomes" id="UP001138540">
    <property type="component" value="Unassembled WGS sequence"/>
</dbReference>
<dbReference type="SUPFAM" id="SSF49764">
    <property type="entry name" value="HSP20-like chaperones"/>
    <property type="match status" value="1"/>
</dbReference>
<dbReference type="PROSITE" id="PS01031">
    <property type="entry name" value="SHSP"/>
    <property type="match status" value="1"/>
</dbReference>
<proteinExistence type="inferred from homology"/>